<evidence type="ECO:0000259" key="9">
    <source>
        <dbReference type="PROSITE" id="PS50948"/>
    </source>
</evidence>
<accession>B9T7U8</accession>
<dbReference type="CDD" id="cd00028">
    <property type="entry name" value="B_lectin"/>
    <property type="match status" value="1"/>
</dbReference>
<feature type="domain" description="Apple" evidence="9">
    <location>
        <begin position="338"/>
        <end position="418"/>
    </location>
</feature>
<evidence type="ECO:0000256" key="4">
    <source>
        <dbReference type="ARBA" id="ARBA00023180"/>
    </source>
</evidence>
<dbReference type="InterPro" id="IPR036426">
    <property type="entry name" value="Bulb-type_lectin_dom_sf"/>
</dbReference>
<evidence type="ECO:0000259" key="8">
    <source>
        <dbReference type="PROSITE" id="PS50927"/>
    </source>
</evidence>
<dbReference type="SMART" id="SM00108">
    <property type="entry name" value="B_lectin"/>
    <property type="match status" value="1"/>
</dbReference>
<dbReference type="STRING" id="3988.B9T7U8"/>
<dbReference type="InterPro" id="IPR000858">
    <property type="entry name" value="S_locus_glycoprot_dom"/>
</dbReference>
<evidence type="ECO:0000256" key="5">
    <source>
        <dbReference type="SAM" id="MobiDB-lite"/>
    </source>
</evidence>
<dbReference type="PANTHER" id="PTHR32444:SF210">
    <property type="entry name" value="NON-SPECIFIC SERINE_THREONINE PROTEIN KINASE"/>
    <property type="match status" value="1"/>
</dbReference>
<dbReference type="InterPro" id="IPR003609">
    <property type="entry name" value="Pan_app"/>
</dbReference>
<organism evidence="10 11">
    <name type="scientific">Ricinus communis</name>
    <name type="common">Castor bean</name>
    <dbReference type="NCBI Taxonomy" id="3988"/>
    <lineage>
        <taxon>Eukaryota</taxon>
        <taxon>Viridiplantae</taxon>
        <taxon>Streptophyta</taxon>
        <taxon>Embryophyta</taxon>
        <taxon>Tracheophyta</taxon>
        <taxon>Spermatophyta</taxon>
        <taxon>Magnoliopsida</taxon>
        <taxon>eudicotyledons</taxon>
        <taxon>Gunneridae</taxon>
        <taxon>Pentapetalae</taxon>
        <taxon>rosids</taxon>
        <taxon>fabids</taxon>
        <taxon>Malpighiales</taxon>
        <taxon>Euphorbiaceae</taxon>
        <taxon>Acalyphoideae</taxon>
        <taxon>Acalypheae</taxon>
        <taxon>Ricinus</taxon>
    </lineage>
</organism>
<evidence type="ECO:0000256" key="1">
    <source>
        <dbReference type="ARBA" id="ARBA00003061"/>
    </source>
</evidence>
<keyword evidence="6" id="KW-1133">Transmembrane helix</keyword>
<reference evidence="11" key="1">
    <citation type="journal article" date="2010" name="Nat. Biotechnol.">
        <title>Draft genome sequence of the oilseed species Ricinus communis.</title>
        <authorList>
            <person name="Chan A.P."/>
            <person name="Crabtree J."/>
            <person name="Zhao Q."/>
            <person name="Lorenzi H."/>
            <person name="Orvis J."/>
            <person name="Puiu D."/>
            <person name="Melake-Berhan A."/>
            <person name="Jones K.M."/>
            <person name="Redman J."/>
            <person name="Chen G."/>
            <person name="Cahoon E.B."/>
            <person name="Gedil M."/>
            <person name="Stanke M."/>
            <person name="Haas B.J."/>
            <person name="Wortman J.R."/>
            <person name="Fraser-Liggett C.M."/>
            <person name="Ravel J."/>
            <person name="Rabinowicz P.D."/>
        </authorList>
    </citation>
    <scope>NUCLEOTIDE SEQUENCE [LARGE SCALE GENOMIC DNA]</scope>
    <source>
        <strain evidence="11">cv. Hale</strain>
    </source>
</reference>
<dbReference type="PROSITE" id="PS50927">
    <property type="entry name" value="BULB_LECTIN"/>
    <property type="match status" value="1"/>
</dbReference>
<name>B9T7U8_RICCO</name>
<keyword evidence="6" id="KW-0472">Membrane</keyword>
<dbReference type="InterPro" id="IPR001480">
    <property type="entry name" value="Bulb-type_lectin_dom"/>
</dbReference>
<evidence type="ECO:0000313" key="11">
    <source>
        <dbReference type="Proteomes" id="UP000008311"/>
    </source>
</evidence>
<feature type="signal peptide" evidence="7">
    <location>
        <begin position="1"/>
        <end position="22"/>
    </location>
</feature>
<dbReference type="AlphaFoldDB" id="B9T7U8"/>
<keyword evidence="11" id="KW-1185">Reference proteome</keyword>
<dbReference type="PANTHER" id="PTHR32444">
    <property type="entry name" value="BULB-TYPE LECTIN DOMAIN-CONTAINING PROTEIN"/>
    <property type="match status" value="1"/>
</dbReference>
<dbReference type="Pfam" id="PF08276">
    <property type="entry name" value="PAN_2"/>
    <property type="match status" value="1"/>
</dbReference>
<comment type="function">
    <text evidence="1">Involved in sporophytic self-incompatibility system (the inability of flowering plants to achieve self-fertilization).</text>
</comment>
<dbReference type="CDD" id="cd01098">
    <property type="entry name" value="PAN_AP_plant"/>
    <property type="match status" value="1"/>
</dbReference>
<keyword evidence="2 7" id="KW-0732">Signal</keyword>
<dbReference type="EMBL" id="EQ974843">
    <property type="protein sequence ID" value="EEF28066.1"/>
    <property type="molecule type" value="Genomic_DNA"/>
</dbReference>
<proteinExistence type="predicted"/>
<feature type="transmembrane region" description="Helical" evidence="6">
    <location>
        <begin position="437"/>
        <end position="458"/>
    </location>
</feature>
<dbReference type="SUPFAM" id="SSF51110">
    <property type="entry name" value="alpha-D-mannose-specific plant lectins"/>
    <property type="match status" value="1"/>
</dbReference>
<feature type="compositionally biased region" description="Basic and acidic residues" evidence="5">
    <location>
        <begin position="487"/>
        <end position="500"/>
    </location>
</feature>
<evidence type="ECO:0000256" key="2">
    <source>
        <dbReference type="ARBA" id="ARBA00022729"/>
    </source>
</evidence>
<dbReference type="InterPro" id="IPR035446">
    <property type="entry name" value="SLSG/EP1"/>
</dbReference>
<keyword evidence="3" id="KW-1015">Disulfide bond</keyword>
<dbReference type="PIRSF" id="PIRSF002686">
    <property type="entry name" value="SLG"/>
    <property type="match status" value="1"/>
</dbReference>
<sequence>MDGYRKLLVCFCLLSTIIKSNAVDTITPGQSIRDGETIVSSGQTYELGFFTPGSSSGRYLGIWFKKISTGTVIWVANRETPILDHSGVLNFTYQGTLLLLNRTNGVIWSSNNTRNARNPIAQLLESGNFVVKEDNDASPDNYLYQSFDYPGDTNLPGMKLGRNFVTSLDWTITSWKSLDDPAKGDYSFGIDPKGYPQLMYKKGDTIKFRAGSWNGIRFTGAPRLRPNPVYRYEFVLNEKEVDYNIYLLNSSVISRLVVNASGVTQRMTWIDQTHGWATYFAVGEDQCDNYNLCGVNAKCNINKSPLCDCLEGFEPRSARDWSFQDWSGGCVRKTALACARGEGFVKHSEMKMPDTSGSWYNRSMNIRECEELCLRNCSCVAYASTNITEGTGCLLWFSDLIDMREFPGAGQDLYVRMAASYLDGIKKKEKSRRQRRVGIIVCTTTLGTGILVLGWIFCMKKRKHKIQVEKHKGKGLQQQKQKRRPGAARDRLGYDNESHG</sequence>
<dbReference type="FunFam" id="2.90.10.10:FF:000004">
    <property type="entry name" value="G-type lectin S-receptor-like serine/threonine-protein kinase"/>
    <property type="match status" value="1"/>
</dbReference>
<feature type="region of interest" description="Disordered" evidence="5">
    <location>
        <begin position="469"/>
        <end position="500"/>
    </location>
</feature>
<dbReference type="GO" id="GO:0048544">
    <property type="term" value="P:recognition of pollen"/>
    <property type="evidence" value="ECO:0007669"/>
    <property type="project" value="InterPro"/>
</dbReference>
<evidence type="ECO:0000313" key="10">
    <source>
        <dbReference type="EMBL" id="EEF28066.1"/>
    </source>
</evidence>
<feature type="chain" id="PRO_5005666419" evidence="7">
    <location>
        <begin position="23"/>
        <end position="500"/>
    </location>
</feature>
<protein>
    <submittedName>
        <fullName evidence="10">S-locus-specific glycoprotein S6, putative</fullName>
    </submittedName>
</protein>
<dbReference type="Proteomes" id="UP000008311">
    <property type="component" value="Unassembled WGS sequence"/>
</dbReference>
<dbReference type="Gene3D" id="2.90.10.10">
    <property type="entry name" value="Bulb-type lectin domain"/>
    <property type="match status" value="1"/>
</dbReference>
<keyword evidence="4" id="KW-0325">Glycoprotein</keyword>
<evidence type="ECO:0000256" key="6">
    <source>
        <dbReference type="SAM" id="Phobius"/>
    </source>
</evidence>
<dbReference type="PROSITE" id="PS50948">
    <property type="entry name" value="PAN"/>
    <property type="match status" value="1"/>
</dbReference>
<dbReference type="Pfam" id="PF01453">
    <property type="entry name" value="B_lectin"/>
    <property type="match status" value="1"/>
</dbReference>
<dbReference type="InParanoid" id="B9T7U8"/>
<dbReference type="SMART" id="SM00473">
    <property type="entry name" value="PAN_AP"/>
    <property type="match status" value="1"/>
</dbReference>
<dbReference type="Pfam" id="PF00954">
    <property type="entry name" value="S_locus_glycop"/>
    <property type="match status" value="1"/>
</dbReference>
<dbReference type="eggNOG" id="ENOG502QSMT">
    <property type="taxonomic scope" value="Eukaryota"/>
</dbReference>
<feature type="domain" description="Bulb-type lectin" evidence="8">
    <location>
        <begin position="23"/>
        <end position="144"/>
    </location>
</feature>
<keyword evidence="6" id="KW-0812">Transmembrane</keyword>
<evidence type="ECO:0000256" key="7">
    <source>
        <dbReference type="SAM" id="SignalP"/>
    </source>
</evidence>
<evidence type="ECO:0000256" key="3">
    <source>
        <dbReference type="ARBA" id="ARBA00023157"/>
    </source>
</evidence>
<gene>
    <name evidence="10" type="ORF">RCOM_0206940</name>
</gene>